<protein>
    <submittedName>
        <fullName evidence="1">Cobalamin biosynthesis protein CbiX</fullName>
    </submittedName>
</protein>
<dbReference type="AlphaFoldDB" id="A0A344V599"/>
<organism evidence="1">
    <name type="scientific">Klebsiella pneumoniae</name>
    <dbReference type="NCBI Taxonomy" id="573"/>
    <lineage>
        <taxon>Bacteria</taxon>
        <taxon>Pseudomonadati</taxon>
        <taxon>Pseudomonadota</taxon>
        <taxon>Gammaproteobacteria</taxon>
        <taxon>Enterobacterales</taxon>
        <taxon>Enterobacteriaceae</taxon>
        <taxon>Klebsiella/Raoultella group</taxon>
        <taxon>Klebsiella</taxon>
        <taxon>Klebsiella pneumoniae complex</taxon>
    </lineage>
</organism>
<geneLocation type="plasmid" evidence="1">
    <name>pTBCZNDM02</name>
</geneLocation>
<sequence>MCIQNFISCKAFIECLNRFLTASIKKAGITRLFSYSCLRGFLRVIYNGIAQSTAYKKHASAPQPYRNASGLLSK</sequence>
<dbReference type="EMBL" id="MH128095">
    <property type="protein sequence ID" value="AXE42934.1"/>
    <property type="molecule type" value="Genomic_DNA"/>
</dbReference>
<accession>A0A344V599</accession>
<evidence type="ECO:0000313" key="1">
    <source>
        <dbReference type="EMBL" id="AXE42934.1"/>
    </source>
</evidence>
<keyword evidence="1" id="KW-0614">Plasmid</keyword>
<name>A0A344V599_KLEPN</name>
<proteinExistence type="predicted"/>
<reference evidence="1" key="1">
    <citation type="submission" date="2018-03" db="EMBL/GenBank/DDBJ databases">
        <title>Characterization of a Klebsiella pneumoniae isolate carrying NDM-1-encoding plasmid found in Changzhou,China.</title>
        <authorList>
            <person name="Tu B."/>
        </authorList>
    </citation>
    <scope>NUCLEOTIDE SEQUENCE</scope>
    <source>
        <strain evidence="1">CZPF1510086</strain>
        <plasmid evidence="1">pTBCZNDM02</plasmid>
    </source>
</reference>